<dbReference type="AlphaFoldDB" id="A0A317KLZ8"/>
<protein>
    <submittedName>
        <fullName evidence="1">Uncharacterized protein</fullName>
    </submittedName>
</protein>
<reference evidence="2" key="1">
    <citation type="submission" date="2018-05" db="EMBL/GenBank/DDBJ databases">
        <title>Micromonospora globispora sp. nov. and Micromonospora rugosa sp. nov., isolated from marine sediment.</title>
        <authorList>
            <person name="Carro L."/>
            <person name="Aysel V."/>
            <person name="Cetin D."/>
            <person name="Igual J.M."/>
            <person name="Klenk H.-P."/>
            <person name="Trujillo M.E."/>
            <person name="Sahin N."/>
        </authorList>
    </citation>
    <scope>NUCLEOTIDE SEQUENCE [LARGE SCALE GENOMIC DNA]</scope>
    <source>
        <strain evidence="2">S2904</strain>
    </source>
</reference>
<dbReference type="RefSeq" id="WP_109942985.1">
    <property type="nucleotide sequence ID" value="NZ_QGGF01000504.1"/>
</dbReference>
<dbReference type="EMBL" id="QGSV01000057">
    <property type="protein sequence ID" value="PWU52860.1"/>
    <property type="molecule type" value="Genomic_DNA"/>
</dbReference>
<organism evidence="1 2">
    <name type="scientific">Micromonospora globispora</name>
    <dbReference type="NCBI Taxonomy" id="1450148"/>
    <lineage>
        <taxon>Bacteria</taxon>
        <taxon>Bacillati</taxon>
        <taxon>Actinomycetota</taxon>
        <taxon>Actinomycetes</taxon>
        <taxon>Micromonosporales</taxon>
        <taxon>Micromonosporaceae</taxon>
        <taxon>Micromonospora</taxon>
    </lineage>
</organism>
<name>A0A317KLZ8_9ACTN</name>
<comment type="caution">
    <text evidence="1">The sequence shown here is derived from an EMBL/GenBank/DDBJ whole genome shotgun (WGS) entry which is preliminary data.</text>
</comment>
<gene>
    <name evidence="1" type="ORF">DLJ46_02235</name>
</gene>
<keyword evidence="2" id="KW-1185">Reference proteome</keyword>
<proteinExistence type="predicted"/>
<evidence type="ECO:0000313" key="1">
    <source>
        <dbReference type="EMBL" id="PWU52860.1"/>
    </source>
</evidence>
<dbReference type="Proteomes" id="UP000245683">
    <property type="component" value="Unassembled WGS sequence"/>
</dbReference>
<evidence type="ECO:0000313" key="2">
    <source>
        <dbReference type="Proteomes" id="UP000245683"/>
    </source>
</evidence>
<accession>A0A317KLZ8</accession>
<sequence>MRELAGLSRGEYREARELLDQVVDELGLPELPDDDQAVWEVVVAYARRLVSGAIAPVDGAHAIAAYAGSLAFPEPLTTFAFLADLWEDNAAKRAQLEQDMVREAEAMLRGMGD</sequence>